<comment type="cofactor">
    <cofactor evidence="1">
        <name>Mn(2+)</name>
        <dbReference type="ChEBI" id="CHEBI:29035"/>
    </cofactor>
</comment>
<dbReference type="AlphaFoldDB" id="A0A9J6F5A3"/>
<comment type="caution">
    <text evidence="14">The sequence shown here is derived from an EMBL/GenBank/DDBJ whole genome shotgun (WGS) entry which is preliminary data.</text>
</comment>
<dbReference type="InterPro" id="IPR002495">
    <property type="entry name" value="Glyco_trans_8"/>
</dbReference>
<evidence type="ECO:0000256" key="13">
    <source>
        <dbReference type="ARBA" id="ARBA00057883"/>
    </source>
</evidence>
<evidence type="ECO:0000256" key="2">
    <source>
        <dbReference type="ARBA" id="ARBA00004496"/>
    </source>
</evidence>
<dbReference type="PANTHER" id="PTHR46579">
    <property type="entry name" value="F5/8 TYPE C DOMAIN-CONTAINING PROTEIN-RELATED"/>
    <property type="match status" value="1"/>
</dbReference>
<evidence type="ECO:0000313" key="15">
    <source>
        <dbReference type="Proteomes" id="UP000821866"/>
    </source>
</evidence>
<comment type="catalytic activity">
    <reaction evidence="11">
        <text>[1,4-alpha-D-glucosyl](n)-L-tyrosyl-[glycogenin] + UDP-alpha-D-glucose = [1,4-alpha-D-glucosyl](n+1)-L-tyrosyl-[glycogenin] + UDP + H(+)</text>
        <dbReference type="Rhea" id="RHEA:56560"/>
        <dbReference type="Rhea" id="RHEA-COMP:14606"/>
        <dbReference type="Rhea" id="RHEA-COMP:14607"/>
        <dbReference type="ChEBI" id="CHEBI:15378"/>
        <dbReference type="ChEBI" id="CHEBI:58223"/>
        <dbReference type="ChEBI" id="CHEBI:58885"/>
        <dbReference type="ChEBI" id="CHEBI:140574"/>
        <dbReference type="EC" id="2.4.1.186"/>
    </reaction>
</comment>
<evidence type="ECO:0000256" key="9">
    <source>
        <dbReference type="ARBA" id="ARBA00038162"/>
    </source>
</evidence>
<evidence type="ECO:0000256" key="7">
    <source>
        <dbReference type="ARBA" id="ARBA00023180"/>
    </source>
</evidence>
<dbReference type="GO" id="GO:0046872">
    <property type="term" value="F:metal ion binding"/>
    <property type="evidence" value="ECO:0007669"/>
    <property type="project" value="UniProtKB-KW"/>
</dbReference>
<accession>A0A9J6F5A3</accession>
<dbReference type="SUPFAM" id="SSF53448">
    <property type="entry name" value="Nucleotide-diphospho-sugar transferases"/>
    <property type="match status" value="1"/>
</dbReference>
<dbReference type="GO" id="GO:0005978">
    <property type="term" value="P:glycogen biosynthetic process"/>
    <property type="evidence" value="ECO:0007669"/>
    <property type="project" value="UniProtKB-KW"/>
</dbReference>
<evidence type="ECO:0000256" key="5">
    <source>
        <dbReference type="ARBA" id="ARBA00022723"/>
    </source>
</evidence>
<keyword evidence="3" id="KW-0963">Cytoplasm</keyword>
<keyword evidence="4" id="KW-0808">Transferase</keyword>
<reference evidence="14" key="1">
    <citation type="journal article" date="2020" name="Cell">
        <title>Large-Scale Comparative Analyses of Tick Genomes Elucidate Their Genetic Diversity and Vector Capacities.</title>
        <authorList>
            <consortium name="Tick Genome and Microbiome Consortium (TIGMIC)"/>
            <person name="Jia N."/>
            <person name="Wang J."/>
            <person name="Shi W."/>
            <person name="Du L."/>
            <person name="Sun Y."/>
            <person name="Zhan W."/>
            <person name="Jiang J.F."/>
            <person name="Wang Q."/>
            <person name="Zhang B."/>
            <person name="Ji P."/>
            <person name="Bell-Sakyi L."/>
            <person name="Cui X.M."/>
            <person name="Yuan T.T."/>
            <person name="Jiang B.G."/>
            <person name="Yang W.F."/>
            <person name="Lam T.T."/>
            <person name="Chang Q.C."/>
            <person name="Ding S.J."/>
            <person name="Wang X.J."/>
            <person name="Zhu J.G."/>
            <person name="Ruan X.D."/>
            <person name="Zhao L."/>
            <person name="Wei J.T."/>
            <person name="Ye R.Z."/>
            <person name="Que T.C."/>
            <person name="Du C.H."/>
            <person name="Zhou Y.H."/>
            <person name="Cheng J.X."/>
            <person name="Dai P.F."/>
            <person name="Guo W.B."/>
            <person name="Han X.H."/>
            <person name="Huang E.J."/>
            <person name="Li L.F."/>
            <person name="Wei W."/>
            <person name="Gao Y.C."/>
            <person name="Liu J.Z."/>
            <person name="Shao H.Z."/>
            <person name="Wang X."/>
            <person name="Wang C.C."/>
            <person name="Yang T.C."/>
            <person name="Huo Q.B."/>
            <person name="Li W."/>
            <person name="Chen H.Y."/>
            <person name="Chen S.E."/>
            <person name="Zhou L.G."/>
            <person name="Ni X.B."/>
            <person name="Tian J.H."/>
            <person name="Sheng Y."/>
            <person name="Liu T."/>
            <person name="Pan Y.S."/>
            <person name="Xia L.Y."/>
            <person name="Li J."/>
            <person name="Zhao F."/>
            <person name="Cao W.C."/>
        </authorList>
    </citation>
    <scope>NUCLEOTIDE SEQUENCE</scope>
    <source>
        <strain evidence="14">Rmic-2018</strain>
    </source>
</reference>
<keyword evidence="7" id="KW-0325">Glycoprotein</keyword>
<evidence type="ECO:0000256" key="3">
    <source>
        <dbReference type="ARBA" id="ARBA00022490"/>
    </source>
</evidence>
<dbReference type="Proteomes" id="UP000821866">
    <property type="component" value="Chromosome 1"/>
</dbReference>
<keyword evidence="8" id="KW-0464">Manganese</keyword>
<dbReference type="EMBL" id="JABSTU010000001">
    <property type="protein sequence ID" value="KAH8041288.1"/>
    <property type="molecule type" value="Genomic_DNA"/>
</dbReference>
<gene>
    <name evidence="14" type="ORF">HPB51_014569</name>
</gene>
<name>A0A9J6F5A3_RHIMP</name>
<dbReference type="EC" id="2.4.1.186" evidence="10"/>
<evidence type="ECO:0000256" key="1">
    <source>
        <dbReference type="ARBA" id="ARBA00001936"/>
    </source>
</evidence>
<evidence type="ECO:0000313" key="14">
    <source>
        <dbReference type="EMBL" id="KAH8041288.1"/>
    </source>
</evidence>
<comment type="catalytic activity">
    <reaction evidence="12">
        <text>L-tyrosyl-[glycogenin] + UDP-alpha-D-glucose = alpha-D-glucosyl-L-tyrosyl-[glycogenin] + UDP + H(+)</text>
        <dbReference type="Rhea" id="RHEA:23360"/>
        <dbReference type="Rhea" id="RHEA-COMP:14604"/>
        <dbReference type="Rhea" id="RHEA-COMP:14605"/>
        <dbReference type="ChEBI" id="CHEBI:15378"/>
        <dbReference type="ChEBI" id="CHEBI:46858"/>
        <dbReference type="ChEBI" id="CHEBI:58223"/>
        <dbReference type="ChEBI" id="CHEBI:58885"/>
        <dbReference type="ChEBI" id="CHEBI:140573"/>
        <dbReference type="EC" id="2.4.1.186"/>
    </reaction>
</comment>
<sequence>MAKAAEAGRPVQGAKGITPLINLQHFNIIWGFTPDYMHCVLLGVARQMTEDWLSNVGEEYYIGAPQTVAVLDQRLCSIKPHSCMPRLPRSVSLRKYWKASEWQQWLLYFSLPCLEGLLPRQYLKHFALLVKGIALLLQDTVSLSDISVSTDCLVKFVVDMQFLYGEKNMTFNVHQLLHMAQSVLNQGPLWAHSCFAFESNIGQIKQLVTSAKGAPLQIVERLMMASNFRYLKASASPCTLKFLTKAGPSNSKGGLLLSKPRAVSDQLLHLVQDHVGNIVRGRVMEHDRVIVSPGVRFHMTDEAYVTLATDDTYSLGALVLAHSLKRVHTSRQLVILVTSAVTTQMRSLLAQAFDLVEEVNLLDSRDPANLALLNRPELGVTFTKLHCWRLVQFKKCVFMDSDTLVLQNCDELFSKEELSAVPDVGWPDCFNSGVFVFVPSEATYNALITFAGEHGSFDGK</sequence>
<evidence type="ECO:0000256" key="10">
    <source>
        <dbReference type="ARBA" id="ARBA00038934"/>
    </source>
</evidence>
<comment type="subcellular location">
    <subcellularLocation>
        <location evidence="2">Cytoplasm</location>
    </subcellularLocation>
</comment>
<evidence type="ECO:0000256" key="4">
    <source>
        <dbReference type="ARBA" id="ARBA00022679"/>
    </source>
</evidence>
<organism evidence="14 15">
    <name type="scientific">Rhipicephalus microplus</name>
    <name type="common">Cattle tick</name>
    <name type="synonym">Boophilus microplus</name>
    <dbReference type="NCBI Taxonomy" id="6941"/>
    <lineage>
        <taxon>Eukaryota</taxon>
        <taxon>Metazoa</taxon>
        <taxon>Ecdysozoa</taxon>
        <taxon>Arthropoda</taxon>
        <taxon>Chelicerata</taxon>
        <taxon>Arachnida</taxon>
        <taxon>Acari</taxon>
        <taxon>Parasitiformes</taxon>
        <taxon>Ixodida</taxon>
        <taxon>Ixodoidea</taxon>
        <taxon>Ixodidae</taxon>
        <taxon>Rhipicephalinae</taxon>
        <taxon>Rhipicephalus</taxon>
        <taxon>Boophilus</taxon>
    </lineage>
</organism>
<dbReference type="Gene3D" id="3.90.550.10">
    <property type="entry name" value="Spore Coat Polysaccharide Biosynthesis Protein SpsA, Chain A"/>
    <property type="match status" value="1"/>
</dbReference>
<comment type="function">
    <text evidence="13">Self-glucosylating initiator of glycogen synthesis. It catalyzes the formation of a short alpha (1,4)-glucosyl chain covalently attached via a glucose 1-O-tyrosyl linkage to internal tyrosine residues and these chains act as primers for the elongation reaction catalyzed by glycogen synthase.</text>
</comment>
<evidence type="ECO:0000256" key="8">
    <source>
        <dbReference type="ARBA" id="ARBA00023211"/>
    </source>
</evidence>
<evidence type="ECO:0000256" key="12">
    <source>
        <dbReference type="ARBA" id="ARBA00052293"/>
    </source>
</evidence>
<reference evidence="14" key="2">
    <citation type="submission" date="2021-09" db="EMBL/GenBank/DDBJ databases">
        <authorList>
            <person name="Jia N."/>
            <person name="Wang J."/>
            <person name="Shi W."/>
            <person name="Du L."/>
            <person name="Sun Y."/>
            <person name="Zhan W."/>
            <person name="Jiang J."/>
            <person name="Wang Q."/>
            <person name="Zhang B."/>
            <person name="Ji P."/>
            <person name="Sakyi L.B."/>
            <person name="Cui X."/>
            <person name="Yuan T."/>
            <person name="Jiang B."/>
            <person name="Yang W."/>
            <person name="Lam T.T.-Y."/>
            <person name="Chang Q."/>
            <person name="Ding S."/>
            <person name="Wang X."/>
            <person name="Zhu J."/>
            <person name="Ruan X."/>
            <person name="Zhao L."/>
            <person name="Wei J."/>
            <person name="Que T."/>
            <person name="Du C."/>
            <person name="Cheng J."/>
            <person name="Dai P."/>
            <person name="Han X."/>
            <person name="Huang E."/>
            <person name="Gao Y."/>
            <person name="Liu J."/>
            <person name="Shao H."/>
            <person name="Ye R."/>
            <person name="Li L."/>
            <person name="Wei W."/>
            <person name="Wang X."/>
            <person name="Wang C."/>
            <person name="Huo Q."/>
            <person name="Li W."/>
            <person name="Guo W."/>
            <person name="Chen H."/>
            <person name="Chen S."/>
            <person name="Zhou L."/>
            <person name="Zhou L."/>
            <person name="Ni X."/>
            <person name="Tian J."/>
            <person name="Zhou Y."/>
            <person name="Sheng Y."/>
            <person name="Liu T."/>
            <person name="Pan Y."/>
            <person name="Xia L."/>
            <person name="Li J."/>
            <person name="Zhao F."/>
            <person name="Cao W."/>
        </authorList>
    </citation>
    <scope>NUCLEOTIDE SEQUENCE</scope>
    <source>
        <strain evidence="14">Rmic-2018</strain>
        <tissue evidence="14">Larvae</tissue>
    </source>
</reference>
<comment type="similarity">
    <text evidence="9">Belongs to the glycosyltransferase 8 family. Glycogenin subfamily.</text>
</comment>
<dbReference type="GO" id="GO:0005737">
    <property type="term" value="C:cytoplasm"/>
    <property type="evidence" value="ECO:0007669"/>
    <property type="project" value="UniProtKB-SubCell"/>
</dbReference>
<dbReference type="Pfam" id="PF01501">
    <property type="entry name" value="Glyco_transf_8"/>
    <property type="match status" value="1"/>
</dbReference>
<evidence type="ECO:0000256" key="6">
    <source>
        <dbReference type="ARBA" id="ARBA00023056"/>
    </source>
</evidence>
<dbReference type="FunFam" id="3.90.550.10:FF:000092">
    <property type="entry name" value="Glycogenin 2"/>
    <property type="match status" value="1"/>
</dbReference>
<keyword evidence="6" id="KW-0320">Glycogen biosynthesis</keyword>
<dbReference type="VEuPathDB" id="VectorBase:LOC119185994"/>
<evidence type="ECO:0000256" key="11">
    <source>
        <dbReference type="ARBA" id="ARBA00050886"/>
    </source>
</evidence>
<proteinExistence type="inferred from homology"/>
<keyword evidence="15" id="KW-1185">Reference proteome</keyword>
<dbReference type="PANTHER" id="PTHR46579:SF1">
    <property type="entry name" value="F5_8 TYPE C DOMAIN-CONTAINING PROTEIN"/>
    <property type="match status" value="1"/>
</dbReference>
<keyword evidence="5" id="KW-0479">Metal-binding</keyword>
<dbReference type="GO" id="GO:0008466">
    <property type="term" value="F:glycogenin glucosyltransferase activity"/>
    <property type="evidence" value="ECO:0007669"/>
    <property type="project" value="UniProtKB-EC"/>
</dbReference>
<dbReference type="CDD" id="cd02537">
    <property type="entry name" value="GT8_Glycogenin"/>
    <property type="match status" value="1"/>
</dbReference>
<dbReference type="InterPro" id="IPR029044">
    <property type="entry name" value="Nucleotide-diphossugar_trans"/>
</dbReference>
<protein>
    <recommendedName>
        <fullName evidence="10">glycogenin glucosyltransferase</fullName>
        <ecNumber evidence="10">2.4.1.186</ecNumber>
    </recommendedName>
</protein>